<evidence type="ECO:0000313" key="1">
    <source>
        <dbReference type="EMBL" id="DAE32118.1"/>
    </source>
</evidence>
<dbReference type="EMBL" id="BK059116">
    <property type="protein sequence ID" value="DAE32118.1"/>
    <property type="molecule type" value="Genomic_DNA"/>
</dbReference>
<accession>A0A8S5RL60</accession>
<protein>
    <submittedName>
        <fullName evidence="1">Uncharacterized protein</fullName>
    </submittedName>
</protein>
<reference evidence="1" key="1">
    <citation type="journal article" date="2021" name="Proc. Natl. Acad. Sci. U.S.A.">
        <title>A Catalog of Tens of Thousands of Viruses from Human Metagenomes Reveals Hidden Associations with Chronic Diseases.</title>
        <authorList>
            <person name="Tisza M.J."/>
            <person name="Buck C.B."/>
        </authorList>
    </citation>
    <scope>NUCLEOTIDE SEQUENCE</scope>
    <source>
        <strain evidence="1">Ctn3M15</strain>
    </source>
</reference>
<organism evidence="1">
    <name type="scientific">virus sp. ctn3M15</name>
    <dbReference type="NCBI Taxonomy" id="2825821"/>
    <lineage>
        <taxon>Viruses</taxon>
    </lineage>
</organism>
<sequence length="45" mass="5211">MPLLIGFGGWGGVRLCVYITSLYEVVQEIFENIFIIFAPFLHLFF</sequence>
<name>A0A8S5RL60_9VIRU</name>
<proteinExistence type="predicted"/>